<gene>
    <name evidence="1" type="ORF">S06H3_29830</name>
</gene>
<reference evidence="1" key="1">
    <citation type="journal article" date="2014" name="Front. Microbiol.">
        <title>High frequency of phylogenetically diverse reductive dehalogenase-homologous genes in deep subseafloor sedimentary metagenomes.</title>
        <authorList>
            <person name="Kawai M."/>
            <person name="Futagami T."/>
            <person name="Toyoda A."/>
            <person name="Takaki Y."/>
            <person name="Nishi S."/>
            <person name="Hori S."/>
            <person name="Arai W."/>
            <person name="Tsubouchi T."/>
            <person name="Morono Y."/>
            <person name="Uchiyama I."/>
            <person name="Ito T."/>
            <person name="Fujiyama A."/>
            <person name="Inagaki F."/>
            <person name="Takami H."/>
        </authorList>
    </citation>
    <scope>NUCLEOTIDE SEQUENCE</scope>
    <source>
        <strain evidence="1">Expedition CK06-06</strain>
    </source>
</reference>
<comment type="caution">
    <text evidence="1">The sequence shown here is derived from an EMBL/GenBank/DDBJ whole genome shotgun (WGS) entry which is preliminary data.</text>
</comment>
<sequence>MLLLAENHIPVKALIVQGCNPALTWPDSHKVGQA</sequence>
<dbReference type="EMBL" id="BARV01017512">
    <property type="protein sequence ID" value="GAI24209.1"/>
    <property type="molecule type" value="Genomic_DNA"/>
</dbReference>
<name>X1NZX9_9ZZZZ</name>
<proteinExistence type="predicted"/>
<protein>
    <submittedName>
        <fullName evidence="1">Uncharacterized protein</fullName>
    </submittedName>
</protein>
<organism evidence="1">
    <name type="scientific">marine sediment metagenome</name>
    <dbReference type="NCBI Taxonomy" id="412755"/>
    <lineage>
        <taxon>unclassified sequences</taxon>
        <taxon>metagenomes</taxon>
        <taxon>ecological metagenomes</taxon>
    </lineage>
</organism>
<dbReference type="AlphaFoldDB" id="X1NZX9"/>
<accession>X1NZX9</accession>
<evidence type="ECO:0000313" key="1">
    <source>
        <dbReference type="EMBL" id="GAI24209.1"/>
    </source>
</evidence>
<feature type="non-terminal residue" evidence="1">
    <location>
        <position position="34"/>
    </location>
</feature>